<name>A0ABX2B150_9BACT</name>
<accession>A0ABX2B150</accession>
<organism evidence="4 5">
    <name type="scientific">Xylanibacter caecicola</name>
    <dbReference type="NCBI Taxonomy" id="2736294"/>
    <lineage>
        <taxon>Bacteria</taxon>
        <taxon>Pseudomonadati</taxon>
        <taxon>Bacteroidota</taxon>
        <taxon>Bacteroidia</taxon>
        <taxon>Bacteroidales</taxon>
        <taxon>Prevotellaceae</taxon>
        <taxon>Xylanibacter</taxon>
    </lineage>
</organism>
<evidence type="ECO:0000256" key="1">
    <source>
        <dbReference type="ARBA" id="ARBA00022676"/>
    </source>
</evidence>
<gene>
    <name evidence="4" type="ORF">HPS54_06830</name>
</gene>
<reference evidence="4 5" key="1">
    <citation type="submission" date="2020-05" db="EMBL/GenBank/DDBJ databases">
        <title>Distinct polysaccharide utilization as determinants for interspecies competition between intestinal Prevotella spp.</title>
        <authorList>
            <person name="Galvez E.J.C."/>
            <person name="Iljazovic A."/>
            <person name="Strowig T."/>
        </authorList>
    </citation>
    <scope>NUCLEOTIDE SEQUENCE [LARGE SCALE GENOMIC DNA]</scope>
    <source>
        <strain evidence="4 5">PCHR</strain>
    </source>
</reference>
<feature type="transmembrane region" description="Helical" evidence="3">
    <location>
        <begin position="9"/>
        <end position="30"/>
    </location>
</feature>
<dbReference type="EMBL" id="JABKKJ010000009">
    <property type="protein sequence ID" value="NPE25229.1"/>
    <property type="molecule type" value="Genomic_DNA"/>
</dbReference>
<evidence type="ECO:0000313" key="4">
    <source>
        <dbReference type="EMBL" id="NPE25229.1"/>
    </source>
</evidence>
<keyword evidence="2" id="KW-0808">Transferase</keyword>
<dbReference type="Pfam" id="PF01075">
    <property type="entry name" value="Glyco_transf_9"/>
    <property type="match status" value="1"/>
</dbReference>
<keyword evidence="5" id="KW-1185">Reference proteome</keyword>
<dbReference type="Gene3D" id="3.40.50.2000">
    <property type="entry name" value="Glycogen Phosphorylase B"/>
    <property type="match status" value="2"/>
</dbReference>
<dbReference type="SUPFAM" id="SSF53756">
    <property type="entry name" value="UDP-Glycosyltransferase/glycogen phosphorylase"/>
    <property type="match status" value="1"/>
</dbReference>
<keyword evidence="3" id="KW-1133">Transmembrane helix</keyword>
<keyword evidence="3" id="KW-0472">Membrane</keyword>
<proteinExistence type="predicted"/>
<dbReference type="PANTHER" id="PTHR30160">
    <property type="entry name" value="TETRAACYLDISACCHARIDE 4'-KINASE-RELATED"/>
    <property type="match status" value="1"/>
</dbReference>
<sequence>MKNKNKTILIIRISALGDVAMTIPAIYSLALNNPEIHIKVLTRPFFSKIFINRPKNISFILLQEKHKGLTGITRLIRELHKEDISYVADFHNILLSWIIDISFILRGIKVAIVNKKRFERLLIINNKNIKSSSFIQRYAETLFKLDLNVLPIIDRIPTNGNNPKPQCLYYKNNEKWIGIAPMARYKNKIYPLDYMKKVIHELSCIKEFKIFLFGSKEDILLLTSLKSNKTICIAGTMTIEEELSLMSQLDIMISMDSANMHLASLVGTKVISIWGSTTPACGFLGWQQSSDNAIYSNLKCQPCSIAGNDNCRFKDYRCLNINPLIITNLITRLLSKT</sequence>
<dbReference type="PANTHER" id="PTHR30160:SF22">
    <property type="entry name" value="LIPOPOLYSACCHARIDE CORE BIOSYNTHESIS PROTEIN"/>
    <property type="match status" value="1"/>
</dbReference>
<protein>
    <submittedName>
        <fullName evidence="4">Glycosyltransferase family 9 protein</fullName>
    </submittedName>
</protein>
<keyword evidence="3" id="KW-0812">Transmembrane</keyword>
<dbReference type="Proteomes" id="UP000820977">
    <property type="component" value="Unassembled WGS sequence"/>
</dbReference>
<evidence type="ECO:0000256" key="3">
    <source>
        <dbReference type="SAM" id="Phobius"/>
    </source>
</evidence>
<dbReference type="InterPro" id="IPR051199">
    <property type="entry name" value="LPS_LOS_Heptosyltrfase"/>
</dbReference>
<dbReference type="RefSeq" id="WP_172344718.1">
    <property type="nucleotide sequence ID" value="NZ_CASYYZ010000097.1"/>
</dbReference>
<dbReference type="InterPro" id="IPR002201">
    <property type="entry name" value="Glyco_trans_9"/>
</dbReference>
<evidence type="ECO:0000256" key="2">
    <source>
        <dbReference type="ARBA" id="ARBA00022679"/>
    </source>
</evidence>
<comment type="caution">
    <text evidence="4">The sequence shown here is derived from an EMBL/GenBank/DDBJ whole genome shotgun (WGS) entry which is preliminary data.</text>
</comment>
<keyword evidence="1" id="KW-0328">Glycosyltransferase</keyword>
<evidence type="ECO:0000313" key="5">
    <source>
        <dbReference type="Proteomes" id="UP000820977"/>
    </source>
</evidence>
<dbReference type="CDD" id="cd03789">
    <property type="entry name" value="GT9_LPS_heptosyltransferase"/>
    <property type="match status" value="1"/>
</dbReference>